<dbReference type="Gene3D" id="3.20.20.80">
    <property type="entry name" value="Glycosidases"/>
    <property type="match status" value="2"/>
</dbReference>
<organism evidence="6 7">
    <name type="scientific">Nanobsidianus stetteri</name>
    <dbReference type="NCBI Taxonomy" id="1294122"/>
    <lineage>
        <taxon>Archaea</taxon>
        <taxon>Nanobdellota</taxon>
        <taxon>Candidatus Nanoarchaeia</taxon>
        <taxon>Nanoarchaeales</taxon>
        <taxon>Nanopusillaceae</taxon>
        <taxon>Candidatus Nanobsidianus</taxon>
    </lineage>
</organism>
<dbReference type="Pfam" id="PF00232">
    <property type="entry name" value="Glyco_hydro_1"/>
    <property type="match status" value="2"/>
</dbReference>
<evidence type="ECO:0000256" key="4">
    <source>
        <dbReference type="PROSITE-ProRule" id="PRU10055"/>
    </source>
</evidence>
<dbReference type="PROSITE" id="PS00572">
    <property type="entry name" value="GLYCOSYL_HYDROL_F1_1"/>
    <property type="match status" value="1"/>
</dbReference>
<dbReference type="GO" id="GO:0005975">
    <property type="term" value="P:carbohydrate metabolic process"/>
    <property type="evidence" value="ECO:0007669"/>
    <property type="project" value="InterPro"/>
</dbReference>
<dbReference type="Proteomes" id="UP000245908">
    <property type="component" value="Unassembled WGS sequence"/>
</dbReference>
<feature type="active site" description="Nucleophile" evidence="4">
    <location>
        <position position="282"/>
    </location>
</feature>
<name>A0A2T9WTS4_NANST</name>
<dbReference type="PANTHER" id="PTHR10353:SF209">
    <property type="entry name" value="GALACTOLIPID GALACTOSYLTRANSFERASE SFR2, CHLOROPLASTIC"/>
    <property type="match status" value="1"/>
</dbReference>
<evidence type="ECO:0000256" key="3">
    <source>
        <dbReference type="ARBA" id="ARBA00023295"/>
    </source>
</evidence>
<reference evidence="6 7" key="1">
    <citation type="journal article" date="2015" name="Appl. Environ. Microbiol.">
        <title>Nanoarchaeota, Their Sulfolobales Host, and Nanoarchaeota Virus Distribution across Yellowstone National Park Hot Springs.</title>
        <authorList>
            <person name="Munson-McGee J.H."/>
            <person name="Field E.K."/>
            <person name="Bateson M."/>
            <person name="Rooney C."/>
            <person name="Stepanauskas R."/>
            <person name="Young M.J."/>
        </authorList>
    </citation>
    <scope>NUCLEOTIDE SEQUENCE [LARGE SCALE GENOMIC DNA]</scope>
    <source>
        <strain evidence="6">SCGC AB-777_O03</strain>
    </source>
</reference>
<dbReference type="InterPro" id="IPR018120">
    <property type="entry name" value="Glyco_hydro_1_AS"/>
</dbReference>
<proteinExistence type="inferred from homology"/>
<keyword evidence="3" id="KW-0326">Glycosidase</keyword>
<protein>
    <recommendedName>
        <fullName evidence="8">Beta-glucosidase</fullName>
    </recommendedName>
</protein>
<dbReference type="PRINTS" id="PR00131">
    <property type="entry name" value="GLHYDRLASE1"/>
</dbReference>
<dbReference type="PANTHER" id="PTHR10353">
    <property type="entry name" value="GLYCOSYL HYDROLASE"/>
    <property type="match status" value="1"/>
</dbReference>
<dbReference type="InterPro" id="IPR017853">
    <property type="entry name" value="GH"/>
</dbReference>
<dbReference type="SUPFAM" id="SSF51445">
    <property type="entry name" value="(Trans)glycosidases"/>
    <property type="match status" value="1"/>
</dbReference>
<comment type="similarity">
    <text evidence="1 5">Belongs to the glycosyl hydrolase 1 family.</text>
</comment>
<dbReference type="GO" id="GO:0008422">
    <property type="term" value="F:beta-glucosidase activity"/>
    <property type="evidence" value="ECO:0007669"/>
    <property type="project" value="TreeGrafter"/>
</dbReference>
<dbReference type="EMBL" id="QEFH01000010">
    <property type="protein sequence ID" value="PVU71212.1"/>
    <property type="molecule type" value="Genomic_DNA"/>
</dbReference>
<keyword evidence="2" id="KW-0378">Hydrolase</keyword>
<evidence type="ECO:0000256" key="2">
    <source>
        <dbReference type="ARBA" id="ARBA00022801"/>
    </source>
</evidence>
<dbReference type="AlphaFoldDB" id="A0A2T9WTS4"/>
<accession>A0A2T9WTS4</accession>
<evidence type="ECO:0000256" key="1">
    <source>
        <dbReference type="ARBA" id="ARBA00010838"/>
    </source>
</evidence>
<evidence type="ECO:0000256" key="5">
    <source>
        <dbReference type="RuleBase" id="RU003690"/>
    </source>
</evidence>
<evidence type="ECO:0000313" key="6">
    <source>
        <dbReference type="EMBL" id="PVU71212.1"/>
    </source>
</evidence>
<evidence type="ECO:0000313" key="7">
    <source>
        <dbReference type="Proteomes" id="UP000245908"/>
    </source>
</evidence>
<dbReference type="InterPro" id="IPR001360">
    <property type="entry name" value="Glyco_hydro_1"/>
</dbReference>
<gene>
    <name evidence="6" type="ORF">DDW05_01670</name>
</gene>
<evidence type="ECO:0008006" key="8">
    <source>
        <dbReference type="Google" id="ProtNLM"/>
    </source>
</evidence>
<sequence>MDKFYLGFSISSFQTEGNYNNQDWYYFIKEGKLPEIDNACNLWEKYLDIIPILIDLNANAFRFSIDWARIYQSKNKIDYSSMKRYVEFTDKLIKNNIEPFITLWHYVNPLWFYNLGGWENKENIEYFIDYSYFIIDTFSKLGVKYFISFNEPWVYIFSSYVFGKWPPFKKVNSIEDLKNAISILDNIFYANKELYKITKEFNVYLIYTESLSLLKLPFNFLLKDIISSNIHLLFPKEIDFYGINYYGIFKDLKDIYERKPSFSVSILDDILKNLDKPIFITENGVNTEDEFLRVRIIKRYLNYFVKNRERYNIKGYFIWSLMDNYEWDFGYNAKFGILNRNLSKKDSYYEIKEIYRKLNQKLNISK</sequence>
<comment type="caution">
    <text evidence="6">The sequence shown here is derived from an EMBL/GenBank/DDBJ whole genome shotgun (WGS) entry which is preliminary data.</text>
</comment>